<keyword evidence="8" id="KW-0675">Receptor</keyword>
<dbReference type="Pfam" id="PF00002">
    <property type="entry name" value="7tm_2"/>
    <property type="match status" value="1"/>
</dbReference>
<dbReference type="InterPro" id="IPR023311">
    <property type="entry name" value="Methusela_ecto_dom_2"/>
</dbReference>
<feature type="transmembrane region" description="Helical" evidence="10">
    <location>
        <begin position="193"/>
        <end position="217"/>
    </location>
</feature>
<proteinExistence type="inferred from homology"/>
<dbReference type="InterPro" id="IPR017981">
    <property type="entry name" value="GPCR_2-like_7TM"/>
</dbReference>
<dbReference type="Gene3D" id="2.170.180.11">
    <property type="entry name" value="Methuselah ectodomain, domain 2"/>
    <property type="match status" value="1"/>
</dbReference>
<feature type="transmembrane region" description="Helical" evidence="10">
    <location>
        <begin position="229"/>
        <end position="249"/>
    </location>
</feature>
<evidence type="ECO:0000256" key="10">
    <source>
        <dbReference type="SAM" id="Phobius"/>
    </source>
</evidence>
<sequence>MFLIILLLVASCVCEQPCPDNESVDISDVRSLEDGTIVQDGVVFPPNYVYAKNVSGEIRRFGCLCKVKNCFRKCCPMGSVFHERICTEMPDFDVIKNEGLNLHYSSKFRKKVEMKDRTFDMLYGKPCAAIYLEDNTWYVQEDGELYVDIPSNIPPVIIYKPDKYCIDTFVNEKNETQLNALICFVTKPDNNNYALSSSCMLISCFFILLTVAVYAFLPELRNLHGMVLMAYLLSFFVGFLFFATMQILILRKEISQEECTVLTFIIYFSLLSAFFWLNVMCYDIWWTFSGKRATSGRHGSVMKRFCCYAGYAFGVPTVLTVILGALEFSDLPMQHPLLPKLRLQGCFLYGTSKLIYLYGPIVVLCVANLIFFTLTAIKIAQIKRDTEMLRSKDSSTHDQDRKDTQRMNLSCSRFSLYVKLFAVMGVNWILEVVSSFYPEADFFWQFSDAYNVLVGLIIFIIFVCKKKTFKLIKKRVTGCRKVNTNHNEVNNFHNKIISRWRDGERNASVETFKTLDGVDTRTGSNGIVQL</sequence>
<keyword evidence="9" id="KW-0807">Transducer</keyword>
<dbReference type="GO" id="GO:0005886">
    <property type="term" value="C:plasma membrane"/>
    <property type="evidence" value="ECO:0007669"/>
    <property type="project" value="TreeGrafter"/>
</dbReference>
<dbReference type="CDD" id="cd15039">
    <property type="entry name" value="7tmB3_Methuselah-like"/>
    <property type="match status" value="1"/>
</dbReference>
<evidence type="ECO:0000256" key="3">
    <source>
        <dbReference type="ARBA" id="ARBA00022692"/>
    </source>
</evidence>
<name>A0A9P0BRV6_CHRIL</name>
<dbReference type="InterPro" id="IPR051384">
    <property type="entry name" value="Mth_GPCR"/>
</dbReference>
<keyword evidence="4" id="KW-0732">Signal</keyword>
<organism evidence="12 13">
    <name type="scientific">Chrysodeixis includens</name>
    <name type="common">Soybean looper</name>
    <name type="synonym">Pseudoplusia includens</name>
    <dbReference type="NCBI Taxonomy" id="689277"/>
    <lineage>
        <taxon>Eukaryota</taxon>
        <taxon>Metazoa</taxon>
        <taxon>Ecdysozoa</taxon>
        <taxon>Arthropoda</taxon>
        <taxon>Hexapoda</taxon>
        <taxon>Insecta</taxon>
        <taxon>Pterygota</taxon>
        <taxon>Neoptera</taxon>
        <taxon>Endopterygota</taxon>
        <taxon>Lepidoptera</taxon>
        <taxon>Glossata</taxon>
        <taxon>Ditrysia</taxon>
        <taxon>Noctuoidea</taxon>
        <taxon>Noctuidae</taxon>
        <taxon>Plusiinae</taxon>
        <taxon>Chrysodeixis</taxon>
    </lineage>
</organism>
<keyword evidence="3 10" id="KW-0812">Transmembrane</keyword>
<feature type="transmembrane region" description="Helical" evidence="10">
    <location>
        <begin position="305"/>
        <end position="326"/>
    </location>
</feature>
<accession>A0A9P0BRV6</accession>
<dbReference type="OrthoDB" id="6134459at2759"/>
<evidence type="ECO:0000256" key="5">
    <source>
        <dbReference type="ARBA" id="ARBA00022989"/>
    </source>
</evidence>
<dbReference type="PANTHER" id="PTHR47154">
    <property type="entry name" value="G-PROTEIN COUPLED RECEPTOR MTH-RELATED"/>
    <property type="match status" value="1"/>
</dbReference>
<dbReference type="InterPro" id="IPR000832">
    <property type="entry name" value="GPCR_2_secretin-like"/>
</dbReference>
<protein>
    <recommendedName>
        <fullName evidence="11">G-protein coupled receptors family 2 profile 2 domain-containing protein</fullName>
    </recommendedName>
</protein>
<dbReference type="Gene3D" id="1.20.1070.10">
    <property type="entry name" value="Rhodopsin 7-helix transmembrane proteins"/>
    <property type="match status" value="1"/>
</dbReference>
<feature type="transmembrane region" description="Helical" evidence="10">
    <location>
        <begin position="355"/>
        <end position="380"/>
    </location>
</feature>
<dbReference type="AlphaFoldDB" id="A0A9P0BRV6"/>
<evidence type="ECO:0000256" key="4">
    <source>
        <dbReference type="ARBA" id="ARBA00022729"/>
    </source>
</evidence>
<evidence type="ECO:0000256" key="2">
    <source>
        <dbReference type="ARBA" id="ARBA00008979"/>
    </source>
</evidence>
<evidence type="ECO:0000259" key="11">
    <source>
        <dbReference type="PROSITE" id="PS50261"/>
    </source>
</evidence>
<dbReference type="Pfam" id="PF06652">
    <property type="entry name" value="Methuselah_N"/>
    <property type="match status" value="1"/>
</dbReference>
<comment type="subcellular location">
    <subcellularLocation>
        <location evidence="1">Endomembrane system</location>
        <topology evidence="1">Multi-pass membrane protein</topology>
    </subcellularLocation>
</comment>
<dbReference type="GO" id="GO:0008528">
    <property type="term" value="F:G protein-coupled peptide receptor activity"/>
    <property type="evidence" value="ECO:0007669"/>
    <property type="project" value="TreeGrafter"/>
</dbReference>
<dbReference type="PANTHER" id="PTHR47154:SF2">
    <property type="entry name" value="G-PROTEIN COUPLED RECEPTOR MTH-RELATED"/>
    <property type="match status" value="1"/>
</dbReference>
<feature type="domain" description="G-protein coupled receptors family 2 profile 2" evidence="11">
    <location>
        <begin position="192"/>
        <end position="466"/>
    </location>
</feature>
<keyword evidence="6" id="KW-0297">G-protein coupled receptor</keyword>
<feature type="transmembrane region" description="Helical" evidence="10">
    <location>
        <begin position="261"/>
        <end position="285"/>
    </location>
</feature>
<evidence type="ECO:0000256" key="6">
    <source>
        <dbReference type="ARBA" id="ARBA00023040"/>
    </source>
</evidence>
<dbReference type="Proteomes" id="UP001154114">
    <property type="component" value="Chromosome 14"/>
</dbReference>
<dbReference type="InterPro" id="IPR010596">
    <property type="entry name" value="Methuselah_N_dom"/>
</dbReference>
<dbReference type="EMBL" id="LR824017">
    <property type="protein sequence ID" value="CAH0585533.1"/>
    <property type="molecule type" value="Genomic_DNA"/>
</dbReference>
<dbReference type="SUPFAM" id="SSF63877">
    <property type="entry name" value="Methuselah ectodomain"/>
    <property type="match status" value="1"/>
</dbReference>
<keyword evidence="5 10" id="KW-1133">Transmembrane helix</keyword>
<comment type="similarity">
    <text evidence="2">Belongs to the G-protein coupled receptor 2 family. Mth subfamily.</text>
</comment>
<feature type="transmembrane region" description="Helical" evidence="10">
    <location>
        <begin position="416"/>
        <end position="437"/>
    </location>
</feature>
<feature type="transmembrane region" description="Helical" evidence="10">
    <location>
        <begin position="443"/>
        <end position="464"/>
    </location>
</feature>
<evidence type="ECO:0000313" key="12">
    <source>
        <dbReference type="EMBL" id="CAH0585533.1"/>
    </source>
</evidence>
<reference evidence="12" key="1">
    <citation type="submission" date="2021-12" db="EMBL/GenBank/DDBJ databases">
        <authorList>
            <person name="King R."/>
        </authorList>
    </citation>
    <scope>NUCLEOTIDE SEQUENCE</scope>
</reference>
<evidence type="ECO:0000256" key="9">
    <source>
        <dbReference type="ARBA" id="ARBA00023224"/>
    </source>
</evidence>
<gene>
    <name evidence="12" type="ORF">CINC_LOCUS2868</name>
</gene>
<dbReference type="PROSITE" id="PS50261">
    <property type="entry name" value="G_PROTEIN_RECEP_F2_4"/>
    <property type="match status" value="1"/>
</dbReference>
<evidence type="ECO:0000256" key="1">
    <source>
        <dbReference type="ARBA" id="ARBA00004127"/>
    </source>
</evidence>
<evidence type="ECO:0000256" key="8">
    <source>
        <dbReference type="ARBA" id="ARBA00023170"/>
    </source>
</evidence>
<dbReference type="InterPro" id="IPR036272">
    <property type="entry name" value="Methuselah_N_sf"/>
</dbReference>
<dbReference type="GO" id="GO:0012505">
    <property type="term" value="C:endomembrane system"/>
    <property type="evidence" value="ECO:0007669"/>
    <property type="project" value="UniProtKB-SubCell"/>
</dbReference>
<dbReference type="GO" id="GO:0007166">
    <property type="term" value="P:cell surface receptor signaling pathway"/>
    <property type="evidence" value="ECO:0007669"/>
    <property type="project" value="InterPro"/>
</dbReference>
<keyword evidence="13" id="KW-1185">Reference proteome</keyword>
<keyword evidence="7 10" id="KW-0472">Membrane</keyword>
<evidence type="ECO:0000256" key="7">
    <source>
        <dbReference type="ARBA" id="ARBA00023136"/>
    </source>
</evidence>
<evidence type="ECO:0000313" key="13">
    <source>
        <dbReference type="Proteomes" id="UP001154114"/>
    </source>
</evidence>